<evidence type="ECO:0000313" key="4">
    <source>
        <dbReference type="EMBL" id="CAA9221233.1"/>
    </source>
</evidence>
<dbReference type="InterPro" id="IPR016181">
    <property type="entry name" value="Acyl_CoA_acyltransferase"/>
</dbReference>
<dbReference type="SUPFAM" id="SSF55729">
    <property type="entry name" value="Acyl-CoA N-acyltransferases (Nat)"/>
    <property type="match status" value="1"/>
</dbReference>
<dbReference type="PROSITE" id="PS51186">
    <property type="entry name" value="GNAT"/>
    <property type="match status" value="1"/>
</dbReference>
<organism evidence="4">
    <name type="scientific">uncultured Acidimicrobiales bacterium</name>
    <dbReference type="NCBI Taxonomy" id="310071"/>
    <lineage>
        <taxon>Bacteria</taxon>
        <taxon>Bacillati</taxon>
        <taxon>Actinomycetota</taxon>
        <taxon>Acidimicrobiia</taxon>
        <taxon>Acidimicrobiales</taxon>
        <taxon>environmental samples</taxon>
    </lineage>
</organism>
<dbReference type="EMBL" id="CADCSY010000028">
    <property type="protein sequence ID" value="CAA9221233.1"/>
    <property type="molecule type" value="Genomic_DNA"/>
</dbReference>
<evidence type="ECO:0000256" key="2">
    <source>
        <dbReference type="ARBA" id="ARBA00023315"/>
    </source>
</evidence>
<dbReference type="InterPro" id="IPR000182">
    <property type="entry name" value="GNAT_dom"/>
</dbReference>
<dbReference type="PANTHER" id="PTHR43877">
    <property type="entry name" value="AMINOALKYLPHOSPHONATE N-ACETYLTRANSFERASE-RELATED-RELATED"/>
    <property type="match status" value="1"/>
</dbReference>
<accession>A0A6J4HEF6</accession>
<dbReference type="AlphaFoldDB" id="A0A6J4HEF6"/>
<gene>
    <name evidence="4" type="ORF">AVDCRST_MAG20-590</name>
</gene>
<dbReference type="CDD" id="cd04301">
    <property type="entry name" value="NAT_SF"/>
    <property type="match status" value="1"/>
</dbReference>
<dbReference type="Gene3D" id="3.40.630.30">
    <property type="match status" value="1"/>
</dbReference>
<sequence>MEIREIQPHEHEALAAITVAAYRASHEAVLDAAYDEELADVATRAEQAVVLVAMDGGRVVGGVTYVGDAVNPLAEHTDPHAASIRMLAVDPSAHRTGIGRRLTEACTARAASEGKESLVLHTIEQNDTGLAFYEALGFERVPELDWEPEPGVRLVGLRIEVAFGG</sequence>
<dbReference type="Pfam" id="PF00583">
    <property type="entry name" value="Acetyltransf_1"/>
    <property type="match status" value="1"/>
</dbReference>
<evidence type="ECO:0000259" key="3">
    <source>
        <dbReference type="PROSITE" id="PS51186"/>
    </source>
</evidence>
<proteinExistence type="predicted"/>
<dbReference type="GO" id="GO:0016747">
    <property type="term" value="F:acyltransferase activity, transferring groups other than amino-acyl groups"/>
    <property type="evidence" value="ECO:0007669"/>
    <property type="project" value="InterPro"/>
</dbReference>
<keyword evidence="1" id="KW-0808">Transferase</keyword>
<reference evidence="4" key="1">
    <citation type="submission" date="2020-02" db="EMBL/GenBank/DDBJ databases">
        <authorList>
            <person name="Meier V. D."/>
        </authorList>
    </citation>
    <scope>NUCLEOTIDE SEQUENCE</scope>
    <source>
        <strain evidence="4">AVDCRST_MAG20</strain>
    </source>
</reference>
<dbReference type="InterPro" id="IPR050832">
    <property type="entry name" value="Bact_Acetyltransf"/>
</dbReference>
<name>A0A6J4HEF6_9ACTN</name>
<evidence type="ECO:0000256" key="1">
    <source>
        <dbReference type="ARBA" id="ARBA00022679"/>
    </source>
</evidence>
<protein>
    <recommendedName>
        <fullName evidence="3">N-acetyltransferase domain-containing protein</fullName>
    </recommendedName>
</protein>
<keyword evidence="2" id="KW-0012">Acyltransferase</keyword>
<feature type="domain" description="N-acetyltransferase" evidence="3">
    <location>
        <begin position="1"/>
        <end position="160"/>
    </location>
</feature>